<reference evidence="3 4" key="1">
    <citation type="submission" date="2017-07" db="EMBL/GenBank/DDBJ databases">
        <title>Recovery of genomes from metagenomes via a dereplication, aggregation, and scoring strategy.</title>
        <authorList>
            <person name="Sieber C.M."/>
            <person name="Probst A.J."/>
            <person name="Sharrar A."/>
            <person name="Thomas B.C."/>
            <person name="Hess M."/>
            <person name="Tringe S.G."/>
            <person name="Banfield J.F."/>
        </authorList>
    </citation>
    <scope>NUCLEOTIDE SEQUENCE [LARGE SCALE GENOMIC DNA]</scope>
    <source>
        <strain evidence="3">JGI_Cruoil_03_44_89</strain>
    </source>
</reference>
<gene>
    <name evidence="3" type="ORF">CH333_10140</name>
</gene>
<comment type="caution">
    <text evidence="3">The sequence shown here is derived from an EMBL/GenBank/DDBJ whole genome shotgun (WGS) entry which is preliminary data.</text>
</comment>
<feature type="chain" id="PRO_5012443935" description="FlgD/Vpr Ig-like domain-containing protein" evidence="1">
    <location>
        <begin position="20"/>
        <end position="671"/>
    </location>
</feature>
<evidence type="ECO:0000313" key="3">
    <source>
        <dbReference type="EMBL" id="OYD13742.1"/>
    </source>
</evidence>
<dbReference type="InterPro" id="IPR025965">
    <property type="entry name" value="FlgD/Vpr_Ig-like"/>
</dbReference>
<proteinExistence type="predicted"/>
<evidence type="ECO:0000313" key="4">
    <source>
        <dbReference type="Proteomes" id="UP000215215"/>
    </source>
</evidence>
<evidence type="ECO:0000259" key="2">
    <source>
        <dbReference type="Pfam" id="PF13860"/>
    </source>
</evidence>
<dbReference type="AlphaFoldDB" id="A0A235BNJ4"/>
<evidence type="ECO:0000256" key="1">
    <source>
        <dbReference type="SAM" id="SignalP"/>
    </source>
</evidence>
<dbReference type="Pfam" id="PF13860">
    <property type="entry name" value="FlgD_ig"/>
    <property type="match status" value="1"/>
</dbReference>
<dbReference type="NCBIfam" id="TIGR04183">
    <property type="entry name" value="Por_Secre_tail"/>
    <property type="match status" value="1"/>
</dbReference>
<keyword evidence="1" id="KW-0732">Signal</keyword>
<dbReference type="Proteomes" id="UP000215215">
    <property type="component" value="Unassembled WGS sequence"/>
</dbReference>
<name>A0A235BNJ4_UNCW3</name>
<dbReference type="InterPro" id="IPR026444">
    <property type="entry name" value="Secre_tail"/>
</dbReference>
<protein>
    <recommendedName>
        <fullName evidence="2">FlgD/Vpr Ig-like domain-containing protein</fullName>
    </recommendedName>
</protein>
<accession>A0A235BNJ4</accession>
<organism evidence="3 4">
    <name type="scientific">candidate division WOR-3 bacterium JGI_Cruoil_03_44_89</name>
    <dbReference type="NCBI Taxonomy" id="1973748"/>
    <lineage>
        <taxon>Bacteria</taxon>
        <taxon>Bacteria division WOR-3</taxon>
    </lineage>
</organism>
<dbReference type="Gene3D" id="2.60.40.4070">
    <property type="match status" value="1"/>
</dbReference>
<dbReference type="EMBL" id="NOZQ01000218">
    <property type="protein sequence ID" value="OYD13742.1"/>
    <property type="molecule type" value="Genomic_DNA"/>
</dbReference>
<feature type="signal peptide" evidence="1">
    <location>
        <begin position="1"/>
        <end position="19"/>
    </location>
</feature>
<feature type="domain" description="FlgD/Vpr Ig-like" evidence="2">
    <location>
        <begin position="601"/>
        <end position="653"/>
    </location>
</feature>
<sequence>MKKFFLVLSLLLIPGLILAEWSSDAHENTRVTDQTGEQALPKIVINENGESYVSWFSNESGNYNVRLQRFDARGNESWVHNGLLISDNPSMSWLTDYDLTLDQDSCAVITFQDIRAGDTDIYTYRISPGGVFLWGEDGLALSHNSDFEPSPKVVVTDYGNAVIAWQRATDTSVVVLQKVSPDGQLLWGDGIVLRTDSTEDYTWPFLLPLSDDQVLLIWYKETGVPMYPNKDIYAQKFDSSGSPVWDEDVPLYTGGGIPIYITPVLEGDGADGAYISWVDDRNNTSHLHAYVQHIDSSGSALMPENGVEVSTLPNRWRVQPTLSFLQETQELFAFWVEKNIVQSQFGLYGQKFTPTGDRLWTDYGKTFIELSTSEVFLIATKSCSDGVAVFFEDYSFGNVLDSKIMGMLLDSDGEYIWENEQVELSSFQSSKLHDEASDFVHNQWIVVWEDERNDGGDIYAQNIQITGELGPVLEPSITIVSPEDSTWIDSLPVSIVFTVENFDPTRGDGFIAVLRNGVQIEEHHSLEPVLIDTLEDGENIITLRLMDNEGEPIVPLTEDSVRLYYPYIGVADRSMDTETPFILRGNYPNPFNLQTHITFYIPRASETELAIYDVSGQKVRTLISGTQTAGEHSIIWNGNDDDGHPVSSSIYFYRLKVDGEKTKTKSCLLLK</sequence>